<name>A0ABP8WVT4_9ACTN</name>
<keyword evidence="9" id="KW-0407">Ion channel</keyword>
<evidence type="ECO:0000256" key="1">
    <source>
        <dbReference type="ARBA" id="ARBA00004141"/>
    </source>
</evidence>
<evidence type="ECO:0000256" key="9">
    <source>
        <dbReference type="ARBA" id="ARBA00023303"/>
    </source>
</evidence>
<keyword evidence="3 10" id="KW-0812">Transmembrane</keyword>
<sequence length="434" mass="43030">MTRDAEAGPLLHDRRYLGLLGWAALLGIPLSLVAFLFLAAVHELEHLLWHSLPHELGYDEPPAWWAIAALALAGVLVGLAVRYLPGHGGHVPADGFSAGGSSPGAVPGVVLAAGAGLALGAVIGPEAPLIAIGGGLALLAIRWTPFAEDPQAVTILSGAGSAAAISAIFGNPLIAAILFLEIVGLARRQATLVLLPCLVASGVGALLFTGLGDWTGFGIGSLSIPGLQPTPLSVGDVVVVLPLAAVVAVVTWLIFGAGRRVAAIAAEHVLPATIGAGVVAGCSAAAYAVLTDHSPAEVALSGQASLGVLTSSPGSWSTGALVALVVFKGIAYAVCLGAFRGGPAFPAIFLGAALGVLTSVLFPSIDLVPALAIGMAAGVAVIGLPITSVLLVVLLLGDAATSQMPVVILGAVVALVVGDLLSDITTRRATASLS</sequence>
<dbReference type="InterPro" id="IPR001807">
    <property type="entry name" value="ClC"/>
</dbReference>
<dbReference type="InterPro" id="IPR050368">
    <property type="entry name" value="ClC-type_chloride_channel"/>
</dbReference>
<keyword evidence="4 10" id="KW-1133">Transmembrane helix</keyword>
<evidence type="ECO:0000313" key="12">
    <source>
        <dbReference type="Proteomes" id="UP001499974"/>
    </source>
</evidence>
<keyword evidence="12" id="KW-1185">Reference proteome</keyword>
<gene>
    <name evidence="11" type="ORF">GCM10023349_07200</name>
</gene>
<feature type="transmembrane region" description="Helical" evidence="10">
    <location>
        <begin position="232"/>
        <end position="257"/>
    </location>
</feature>
<dbReference type="PRINTS" id="PR00762">
    <property type="entry name" value="CLCHANNEL"/>
</dbReference>
<feature type="transmembrane region" description="Helical" evidence="10">
    <location>
        <begin position="62"/>
        <end position="84"/>
    </location>
</feature>
<feature type="transmembrane region" description="Helical" evidence="10">
    <location>
        <begin position="20"/>
        <end position="41"/>
    </location>
</feature>
<keyword evidence="7" id="KW-0869">Chloride channel</keyword>
<keyword evidence="8" id="KW-0868">Chloride</keyword>
<accession>A0ABP8WVT4</accession>
<organism evidence="11 12">
    <name type="scientific">Nocardioides conyzicola</name>
    <dbReference type="NCBI Taxonomy" id="1651781"/>
    <lineage>
        <taxon>Bacteria</taxon>
        <taxon>Bacillati</taxon>
        <taxon>Actinomycetota</taxon>
        <taxon>Actinomycetes</taxon>
        <taxon>Propionibacteriales</taxon>
        <taxon>Nocardioidaceae</taxon>
        <taxon>Nocardioides</taxon>
    </lineage>
</organism>
<feature type="transmembrane region" description="Helical" evidence="10">
    <location>
        <begin position="346"/>
        <end position="365"/>
    </location>
</feature>
<feature type="transmembrane region" description="Helical" evidence="10">
    <location>
        <begin position="152"/>
        <end position="180"/>
    </location>
</feature>
<feature type="transmembrane region" description="Helical" evidence="10">
    <location>
        <begin position="104"/>
        <end position="122"/>
    </location>
</feature>
<evidence type="ECO:0000256" key="5">
    <source>
        <dbReference type="ARBA" id="ARBA00023065"/>
    </source>
</evidence>
<keyword evidence="5" id="KW-0406">Ion transport</keyword>
<comment type="caution">
    <text evidence="11">The sequence shown here is derived from an EMBL/GenBank/DDBJ whole genome shotgun (WGS) entry which is preliminary data.</text>
</comment>
<dbReference type="Gene3D" id="1.10.3080.10">
    <property type="entry name" value="Clc chloride channel"/>
    <property type="match status" value="1"/>
</dbReference>
<evidence type="ECO:0000256" key="6">
    <source>
        <dbReference type="ARBA" id="ARBA00023136"/>
    </source>
</evidence>
<evidence type="ECO:0000256" key="2">
    <source>
        <dbReference type="ARBA" id="ARBA00022448"/>
    </source>
</evidence>
<feature type="transmembrane region" description="Helical" evidence="10">
    <location>
        <begin position="269"/>
        <end position="290"/>
    </location>
</feature>
<feature type="transmembrane region" description="Helical" evidence="10">
    <location>
        <begin position="192"/>
        <end position="212"/>
    </location>
</feature>
<evidence type="ECO:0000256" key="10">
    <source>
        <dbReference type="SAM" id="Phobius"/>
    </source>
</evidence>
<dbReference type="SUPFAM" id="SSF81340">
    <property type="entry name" value="Clc chloride channel"/>
    <property type="match status" value="1"/>
</dbReference>
<comment type="subcellular location">
    <subcellularLocation>
        <location evidence="1">Membrane</location>
        <topology evidence="1">Multi-pass membrane protein</topology>
    </subcellularLocation>
</comment>
<evidence type="ECO:0000256" key="4">
    <source>
        <dbReference type="ARBA" id="ARBA00022989"/>
    </source>
</evidence>
<feature type="transmembrane region" description="Helical" evidence="10">
    <location>
        <begin position="404"/>
        <end position="422"/>
    </location>
</feature>
<dbReference type="InterPro" id="IPR014743">
    <property type="entry name" value="Cl-channel_core"/>
</dbReference>
<feature type="transmembrane region" description="Helical" evidence="10">
    <location>
        <begin position="316"/>
        <end position="339"/>
    </location>
</feature>
<dbReference type="PANTHER" id="PTHR43427">
    <property type="entry name" value="CHLORIDE CHANNEL PROTEIN CLC-E"/>
    <property type="match status" value="1"/>
</dbReference>
<dbReference type="RefSeq" id="WP_345519354.1">
    <property type="nucleotide sequence ID" value="NZ_BAABKM010000002.1"/>
</dbReference>
<dbReference type="PANTHER" id="PTHR43427:SF6">
    <property type="entry name" value="CHLORIDE CHANNEL PROTEIN CLC-E"/>
    <property type="match status" value="1"/>
</dbReference>
<keyword evidence="6 10" id="KW-0472">Membrane</keyword>
<feature type="transmembrane region" description="Helical" evidence="10">
    <location>
        <begin position="371"/>
        <end position="397"/>
    </location>
</feature>
<evidence type="ECO:0000256" key="3">
    <source>
        <dbReference type="ARBA" id="ARBA00022692"/>
    </source>
</evidence>
<keyword evidence="2" id="KW-0813">Transport</keyword>
<dbReference type="Proteomes" id="UP001499974">
    <property type="component" value="Unassembled WGS sequence"/>
</dbReference>
<reference evidence="12" key="1">
    <citation type="journal article" date="2019" name="Int. J. Syst. Evol. Microbiol.">
        <title>The Global Catalogue of Microorganisms (GCM) 10K type strain sequencing project: providing services to taxonomists for standard genome sequencing and annotation.</title>
        <authorList>
            <consortium name="The Broad Institute Genomics Platform"/>
            <consortium name="The Broad Institute Genome Sequencing Center for Infectious Disease"/>
            <person name="Wu L."/>
            <person name="Ma J."/>
        </authorList>
    </citation>
    <scope>NUCLEOTIDE SEQUENCE [LARGE SCALE GENOMIC DNA]</scope>
    <source>
        <strain evidence="12">JCM 18531</strain>
    </source>
</reference>
<evidence type="ECO:0000256" key="8">
    <source>
        <dbReference type="ARBA" id="ARBA00023214"/>
    </source>
</evidence>
<evidence type="ECO:0000313" key="11">
    <source>
        <dbReference type="EMBL" id="GAA4694618.1"/>
    </source>
</evidence>
<dbReference type="EMBL" id="BAABKM010000002">
    <property type="protein sequence ID" value="GAA4694618.1"/>
    <property type="molecule type" value="Genomic_DNA"/>
</dbReference>
<evidence type="ECO:0000256" key="7">
    <source>
        <dbReference type="ARBA" id="ARBA00023173"/>
    </source>
</evidence>
<proteinExistence type="predicted"/>
<protein>
    <submittedName>
        <fullName evidence="11">Chloride channel protein</fullName>
    </submittedName>
</protein>
<dbReference type="Pfam" id="PF00654">
    <property type="entry name" value="Voltage_CLC"/>
    <property type="match status" value="1"/>
</dbReference>